<dbReference type="Pfam" id="PF13360">
    <property type="entry name" value="PQQ_2"/>
    <property type="match status" value="1"/>
</dbReference>
<dbReference type="Gene3D" id="2.140.10.10">
    <property type="entry name" value="Quinoprotein alcohol dehydrogenase-like superfamily"/>
    <property type="match status" value="1"/>
</dbReference>
<dbReference type="InterPro" id="IPR002372">
    <property type="entry name" value="PQQ_rpt_dom"/>
</dbReference>
<organism evidence="7 8">
    <name type="scientific">Plantactinospora siamensis</name>
    <dbReference type="NCBI Taxonomy" id="555372"/>
    <lineage>
        <taxon>Bacteria</taxon>
        <taxon>Bacillati</taxon>
        <taxon>Actinomycetota</taxon>
        <taxon>Actinomycetes</taxon>
        <taxon>Micromonosporales</taxon>
        <taxon>Micromonosporaceae</taxon>
        <taxon>Plantactinospora</taxon>
    </lineage>
</organism>
<comment type="similarity">
    <text evidence="2">Belongs to the bacterial PQQ dehydrogenase family.</text>
</comment>
<evidence type="ECO:0000256" key="2">
    <source>
        <dbReference type="ARBA" id="ARBA00008156"/>
    </source>
</evidence>
<keyword evidence="3" id="KW-0560">Oxidoreductase</keyword>
<gene>
    <name evidence="7" type="ORF">ACFFHU_13575</name>
</gene>
<evidence type="ECO:0000259" key="5">
    <source>
        <dbReference type="Pfam" id="PF01011"/>
    </source>
</evidence>
<feature type="signal peptide" evidence="4">
    <location>
        <begin position="1"/>
        <end position="33"/>
    </location>
</feature>
<dbReference type="PANTHER" id="PTHR32303:SF10">
    <property type="entry name" value="OUTER MEMBRANE PROTEIN ASSEMBLY FACTOR BAMB"/>
    <property type="match status" value="1"/>
</dbReference>
<dbReference type="Proteomes" id="UP001589894">
    <property type="component" value="Unassembled WGS sequence"/>
</dbReference>
<dbReference type="RefSeq" id="WP_377338736.1">
    <property type="nucleotide sequence ID" value="NZ_JBHLUE010000011.1"/>
</dbReference>
<dbReference type="SMART" id="SM00564">
    <property type="entry name" value="PQQ"/>
    <property type="match status" value="7"/>
</dbReference>
<feature type="domain" description="Pyrrolo-quinoline quinone repeat" evidence="5">
    <location>
        <begin position="48"/>
        <end position="322"/>
    </location>
</feature>
<sequence length="555" mass="58636">MQSSKTQRWRRPGRLAAAVVAVSALLLPAGGTAAQGSEPGGRSGHADWSSWQHDLSGSRYNGQERRITPATVGKLKLKWSYIFQNYTATVSSQPAVVGDTLYVGGPDSRFYALDTRTGGTRWSFDLRPYGGPVGAPESTDDAQKNPVRDGAAVHGRSVYFGDYRGNFYALDRFTGQLRWTTKIDTHPAAIVTSSPAFYRGRLYVGVSSREWAMTGDDKYPCCTFGGKVVSLDAATGRIAWTYRTVPPAQPAGTWPSGAPRYESSGGGVWGSPAIDERTGTLYVGTGQNYSGTGGHSDSMLAIDAFTGRLRWANQLTHPDTWNLRCFFGPGGSCPSVDATSLDYDVSASPNLIRLPGRTLVGFGQKSGVYHALDAATGRIVWEEQLSVPAVNQPWRGIEWGSSYDGHRIYVATWRAQPGTLFALDPATGDVLWNSPLPADACSTGGAANPIPIGPPANPPSCIAGINTAASSTPGLVYVGGDDGKVRIYASATGQLLWQYDTVRMFDGVNGLSGPGGSIAGNGGAVIANGTLYVKAGYQVGIGIGGQALLAFSLPD</sequence>
<dbReference type="Pfam" id="PF01011">
    <property type="entry name" value="PQQ"/>
    <property type="match status" value="1"/>
</dbReference>
<name>A0ABV6NWL7_9ACTN</name>
<comment type="cofactor">
    <cofactor evidence="1">
        <name>pyrroloquinoline quinone</name>
        <dbReference type="ChEBI" id="CHEBI:58442"/>
    </cofactor>
</comment>
<keyword evidence="8" id="KW-1185">Reference proteome</keyword>
<dbReference type="EMBL" id="JBHLUE010000011">
    <property type="protein sequence ID" value="MFC0565160.1"/>
    <property type="molecule type" value="Genomic_DNA"/>
</dbReference>
<dbReference type="PANTHER" id="PTHR32303">
    <property type="entry name" value="QUINOPROTEIN ALCOHOL DEHYDROGENASE (CYTOCHROME C)"/>
    <property type="match status" value="1"/>
</dbReference>
<dbReference type="SUPFAM" id="SSF50998">
    <property type="entry name" value="Quinoprotein alcohol dehydrogenase-like"/>
    <property type="match status" value="1"/>
</dbReference>
<reference evidence="7 8" key="1">
    <citation type="submission" date="2024-09" db="EMBL/GenBank/DDBJ databases">
        <authorList>
            <person name="Sun Q."/>
            <person name="Mori K."/>
        </authorList>
    </citation>
    <scope>NUCLEOTIDE SEQUENCE [LARGE SCALE GENOMIC DNA]</scope>
    <source>
        <strain evidence="7 8">TBRC 2205</strain>
    </source>
</reference>
<dbReference type="InterPro" id="IPR015943">
    <property type="entry name" value="WD40/YVTN_repeat-like_dom_sf"/>
</dbReference>
<dbReference type="Gene3D" id="2.130.10.10">
    <property type="entry name" value="YVTN repeat-like/Quinoprotein amine dehydrogenase"/>
    <property type="match status" value="1"/>
</dbReference>
<evidence type="ECO:0000256" key="1">
    <source>
        <dbReference type="ARBA" id="ARBA00001931"/>
    </source>
</evidence>
<feature type="chain" id="PRO_5045965914" evidence="4">
    <location>
        <begin position="34"/>
        <end position="555"/>
    </location>
</feature>
<dbReference type="InterPro" id="IPR018391">
    <property type="entry name" value="PQQ_b-propeller_rpt"/>
</dbReference>
<feature type="domain" description="Pyrrolo-quinoline quinone repeat" evidence="6">
    <location>
        <begin position="367"/>
        <end position="526"/>
    </location>
</feature>
<accession>A0ABV6NWL7</accession>
<evidence type="ECO:0000256" key="3">
    <source>
        <dbReference type="ARBA" id="ARBA00023002"/>
    </source>
</evidence>
<evidence type="ECO:0000313" key="7">
    <source>
        <dbReference type="EMBL" id="MFC0565160.1"/>
    </source>
</evidence>
<dbReference type="InterPro" id="IPR011047">
    <property type="entry name" value="Quinoprotein_ADH-like_sf"/>
</dbReference>
<comment type="caution">
    <text evidence="7">The sequence shown here is derived from an EMBL/GenBank/DDBJ whole genome shotgun (WGS) entry which is preliminary data.</text>
</comment>
<keyword evidence="4" id="KW-0732">Signal</keyword>
<evidence type="ECO:0000256" key="4">
    <source>
        <dbReference type="SAM" id="SignalP"/>
    </source>
</evidence>
<evidence type="ECO:0000313" key="8">
    <source>
        <dbReference type="Proteomes" id="UP001589894"/>
    </source>
</evidence>
<proteinExistence type="inferred from homology"/>
<evidence type="ECO:0000259" key="6">
    <source>
        <dbReference type="Pfam" id="PF13360"/>
    </source>
</evidence>
<protein>
    <submittedName>
        <fullName evidence="7">PQQ-binding-like beta-propeller repeat protein</fullName>
    </submittedName>
</protein>